<reference evidence="3 6" key="2">
    <citation type="journal article" date="2020" name="FEMS Microbiol. Ecol.">
        <title>Temporal dynamics of bacterial communities during seed development and maturation.</title>
        <authorList>
            <person name="Chesneau G."/>
            <person name="Torres-Cortes G."/>
            <person name="Briand M."/>
            <person name="Darrasse A."/>
            <person name="Preveaux A."/>
            <person name="Marais C."/>
            <person name="Jacques M.A."/>
            <person name="Shade A."/>
            <person name="Barret M."/>
        </authorList>
    </citation>
    <scope>NUCLEOTIDE SEQUENCE [LARGE SCALE GENOMIC DNA]</scope>
    <source>
        <strain evidence="3 6">CFBP13732</strain>
    </source>
</reference>
<dbReference type="Pfam" id="PF03795">
    <property type="entry name" value="YCII"/>
    <property type="match status" value="1"/>
</dbReference>
<evidence type="ECO:0000259" key="2">
    <source>
        <dbReference type="Pfam" id="PF03795"/>
    </source>
</evidence>
<dbReference type="EMBL" id="JACYNN010000006">
    <property type="protein sequence ID" value="MBD8106989.1"/>
    <property type="molecule type" value="Genomic_DNA"/>
</dbReference>
<proteinExistence type="inferred from homology"/>
<dbReference type="Proteomes" id="UP000661012">
    <property type="component" value="Unassembled WGS sequence"/>
</dbReference>
<dbReference type="InterPro" id="IPR005545">
    <property type="entry name" value="YCII"/>
</dbReference>
<dbReference type="InterPro" id="IPR011008">
    <property type="entry name" value="Dimeric_a/b-barrel"/>
</dbReference>
<comment type="caution">
    <text evidence="4">The sequence shown here is derived from an EMBL/GenBank/DDBJ whole genome shotgun (WGS) entry which is preliminary data.</text>
</comment>
<dbReference type="PANTHER" id="PTHR37828">
    <property type="entry name" value="GSR2449 PROTEIN"/>
    <property type="match status" value="1"/>
</dbReference>
<dbReference type="EMBL" id="QGAC01000006">
    <property type="protein sequence ID" value="TKJ91825.1"/>
    <property type="molecule type" value="Genomic_DNA"/>
</dbReference>
<comment type="similarity">
    <text evidence="1">Belongs to the YciI family.</text>
</comment>
<evidence type="ECO:0000313" key="3">
    <source>
        <dbReference type="EMBL" id="MBD8106989.1"/>
    </source>
</evidence>
<organism evidence="4 5">
    <name type="scientific">Erwinia persicina</name>
    <dbReference type="NCBI Taxonomy" id="55211"/>
    <lineage>
        <taxon>Bacteria</taxon>
        <taxon>Pseudomonadati</taxon>
        <taxon>Pseudomonadota</taxon>
        <taxon>Gammaproteobacteria</taxon>
        <taxon>Enterobacterales</taxon>
        <taxon>Erwiniaceae</taxon>
        <taxon>Erwinia</taxon>
    </lineage>
</organism>
<dbReference type="RefSeq" id="WP_137269003.1">
    <property type="nucleotide sequence ID" value="NZ_JACYNM010000006.1"/>
</dbReference>
<evidence type="ECO:0000313" key="6">
    <source>
        <dbReference type="Proteomes" id="UP000661012"/>
    </source>
</evidence>
<dbReference type="AlphaFoldDB" id="A0A4U3FFV8"/>
<evidence type="ECO:0000313" key="5">
    <source>
        <dbReference type="Proteomes" id="UP000306393"/>
    </source>
</evidence>
<evidence type="ECO:0000313" key="4">
    <source>
        <dbReference type="EMBL" id="TKJ91825.1"/>
    </source>
</evidence>
<feature type="domain" description="YCII-related" evidence="2">
    <location>
        <begin position="1"/>
        <end position="79"/>
    </location>
</feature>
<dbReference type="SUPFAM" id="SSF54909">
    <property type="entry name" value="Dimeric alpha+beta barrel"/>
    <property type="match status" value="1"/>
</dbReference>
<dbReference type="Proteomes" id="UP000306393">
    <property type="component" value="Unassembled WGS sequence"/>
</dbReference>
<keyword evidence="6" id="KW-1185">Reference proteome</keyword>
<gene>
    <name evidence="4" type="ORF">EpCFBP13511_07730</name>
    <name evidence="3" type="ORF">IFT93_11245</name>
</gene>
<name>A0A4U3FFV8_9GAMM</name>
<sequence>MYIVFLTYTRPMEEVEALLEPHVAWLNRYFTAGAFISAGRKDPRTGGMIMVKEMDRKQLDAILAEDPFQQVASYEVTKVNITRSADKFAALTGI</sequence>
<dbReference type="STRING" id="1219360.GCA_001571305_01734"/>
<accession>A0A4U3FFV8</accession>
<reference evidence="4 5" key="1">
    <citation type="journal article" date="2019" name="Sci. Rep.">
        <title>Differences in resource use lead to coexistence of seed-transmitted microbial populations.</title>
        <authorList>
            <person name="Torres-Cortes G."/>
            <person name="Garcia B.J."/>
            <person name="Compant S."/>
            <person name="Rezki S."/>
            <person name="Jones P."/>
            <person name="Preveaux A."/>
            <person name="Briand M."/>
            <person name="Roulet A."/>
            <person name="Bouchez O."/>
            <person name="Jacobson D."/>
            <person name="Barret M."/>
        </authorList>
    </citation>
    <scope>NUCLEOTIDE SEQUENCE [LARGE SCALE GENOMIC DNA]</scope>
    <source>
        <strain evidence="4 5">CFBP13511</strain>
    </source>
</reference>
<evidence type="ECO:0000256" key="1">
    <source>
        <dbReference type="ARBA" id="ARBA00007689"/>
    </source>
</evidence>
<protein>
    <recommendedName>
        <fullName evidence="2">YCII-related domain-containing protein</fullName>
    </recommendedName>
</protein>
<dbReference type="PANTHER" id="PTHR37828:SF1">
    <property type="entry name" value="YCII-RELATED DOMAIN-CONTAINING PROTEIN"/>
    <property type="match status" value="1"/>
</dbReference>
<dbReference type="OrthoDB" id="9814407at2"/>